<gene>
    <name evidence="1" type="ORF">PsB1_1712</name>
</gene>
<evidence type="ECO:0000313" key="1">
    <source>
        <dbReference type="EMBL" id="GIU67558.1"/>
    </source>
</evidence>
<name>A0ABQ4PX16_9PROT</name>
<organism evidence="1 2">
    <name type="scientific">Candidatus Phycosocius spiralis</name>
    <dbReference type="NCBI Taxonomy" id="2815099"/>
    <lineage>
        <taxon>Bacteria</taxon>
        <taxon>Pseudomonadati</taxon>
        <taxon>Pseudomonadota</taxon>
        <taxon>Alphaproteobacteria</taxon>
        <taxon>Caulobacterales</taxon>
        <taxon>Caulobacterales incertae sedis</taxon>
        <taxon>Candidatus Phycosocius</taxon>
    </lineage>
</organism>
<proteinExistence type="predicted"/>
<dbReference type="Proteomes" id="UP001161064">
    <property type="component" value="Unassembled WGS sequence"/>
</dbReference>
<accession>A0ABQ4PX16</accession>
<evidence type="ECO:0000313" key="2">
    <source>
        <dbReference type="Proteomes" id="UP001161064"/>
    </source>
</evidence>
<dbReference type="EMBL" id="BPFZ01000011">
    <property type="protein sequence ID" value="GIU67558.1"/>
    <property type="molecule type" value="Genomic_DNA"/>
</dbReference>
<protein>
    <recommendedName>
        <fullName evidence="3">Transposase</fullName>
    </recommendedName>
</protein>
<comment type="caution">
    <text evidence="1">The sequence shown here is derived from an EMBL/GenBank/DDBJ whole genome shotgun (WGS) entry which is preliminary data.</text>
</comment>
<sequence>MCKVLRIAPSTWYARKAQKADPRKRSNRAKADDAMSLKIRQVFEDNFGVYGVRMSGTNSGVKAKMLGVTLWLAL</sequence>
<evidence type="ECO:0008006" key="3">
    <source>
        <dbReference type="Google" id="ProtNLM"/>
    </source>
</evidence>
<reference evidence="1" key="1">
    <citation type="submission" date="2021-05" db="EMBL/GenBank/DDBJ databases">
        <authorList>
            <person name="Tanabe Y."/>
        </authorList>
    </citation>
    <scope>NUCLEOTIDE SEQUENCE</scope>
    <source>
        <strain evidence="1">BOTRYCO-1</strain>
    </source>
</reference>
<keyword evidence="2" id="KW-1185">Reference proteome</keyword>
<reference evidence="1" key="2">
    <citation type="journal article" date="2023" name="ISME Commun">
        <title>Characterization of a bloom-associated alphaproteobacterial lineage, 'Candidatus Phycosocius': insights into freshwater algal-bacterial interactions.</title>
        <authorList>
            <person name="Tanabe Y."/>
            <person name="Yamaguchi H."/>
            <person name="Yoshida M."/>
            <person name="Kai A."/>
            <person name="Okazaki Y."/>
        </authorList>
    </citation>
    <scope>NUCLEOTIDE SEQUENCE</scope>
    <source>
        <strain evidence="1">BOTRYCO-1</strain>
    </source>
</reference>